<sequence length="185" mass="21567">FQPLITAFKELCPPDKFNYVLNIGAGAGVETKLLMDQGYTVLGITYGRDNINYAKKNYGIDLKEIDMHDLDFPIGMFDATFSVQSFEHAFSAWWHILEMRRILRDGGRVFFDVPSPGNDELLRTIWHTESLYDNQIDALFWKAGFKKIDNENLDNIYTFCFEKLPDDSFEMWGYVKYIMEALKEV</sequence>
<comment type="caution">
    <text evidence="2">The sequence shown here is derived from an EMBL/GenBank/DDBJ whole genome shotgun (WGS) entry which is preliminary data.</text>
</comment>
<accession>A0A0F8ZDG5</accession>
<name>A0A0F8ZDG5_9ZZZZ</name>
<gene>
    <name evidence="2" type="ORF">LCGC14_3048060</name>
</gene>
<dbReference type="InterPro" id="IPR013216">
    <property type="entry name" value="Methyltransf_11"/>
</dbReference>
<dbReference type="AlphaFoldDB" id="A0A0F8ZDG5"/>
<dbReference type="Pfam" id="PF08241">
    <property type="entry name" value="Methyltransf_11"/>
    <property type="match status" value="1"/>
</dbReference>
<reference evidence="2" key="1">
    <citation type="journal article" date="2015" name="Nature">
        <title>Complex archaea that bridge the gap between prokaryotes and eukaryotes.</title>
        <authorList>
            <person name="Spang A."/>
            <person name="Saw J.H."/>
            <person name="Jorgensen S.L."/>
            <person name="Zaremba-Niedzwiedzka K."/>
            <person name="Martijn J."/>
            <person name="Lind A.E."/>
            <person name="van Eijk R."/>
            <person name="Schleper C."/>
            <person name="Guy L."/>
            <person name="Ettema T.J."/>
        </authorList>
    </citation>
    <scope>NUCLEOTIDE SEQUENCE</scope>
</reference>
<dbReference type="InterPro" id="IPR029063">
    <property type="entry name" value="SAM-dependent_MTases_sf"/>
</dbReference>
<evidence type="ECO:0000313" key="2">
    <source>
        <dbReference type="EMBL" id="KKK58076.1"/>
    </source>
</evidence>
<protein>
    <recommendedName>
        <fullName evidence="1">Methyltransferase type 11 domain-containing protein</fullName>
    </recommendedName>
</protein>
<dbReference type="Gene3D" id="3.40.50.150">
    <property type="entry name" value="Vaccinia Virus protein VP39"/>
    <property type="match status" value="1"/>
</dbReference>
<dbReference type="SUPFAM" id="SSF53335">
    <property type="entry name" value="S-adenosyl-L-methionine-dependent methyltransferases"/>
    <property type="match status" value="1"/>
</dbReference>
<organism evidence="2">
    <name type="scientific">marine sediment metagenome</name>
    <dbReference type="NCBI Taxonomy" id="412755"/>
    <lineage>
        <taxon>unclassified sequences</taxon>
        <taxon>metagenomes</taxon>
        <taxon>ecological metagenomes</taxon>
    </lineage>
</organism>
<feature type="non-terminal residue" evidence="2">
    <location>
        <position position="1"/>
    </location>
</feature>
<dbReference type="GO" id="GO:0008757">
    <property type="term" value="F:S-adenosylmethionine-dependent methyltransferase activity"/>
    <property type="evidence" value="ECO:0007669"/>
    <property type="project" value="InterPro"/>
</dbReference>
<proteinExistence type="predicted"/>
<evidence type="ECO:0000259" key="1">
    <source>
        <dbReference type="Pfam" id="PF08241"/>
    </source>
</evidence>
<feature type="domain" description="Methyltransferase type 11" evidence="1">
    <location>
        <begin position="21"/>
        <end position="111"/>
    </location>
</feature>
<dbReference type="EMBL" id="LAZR01064158">
    <property type="protein sequence ID" value="KKK58076.1"/>
    <property type="molecule type" value="Genomic_DNA"/>
</dbReference>
<dbReference type="CDD" id="cd02440">
    <property type="entry name" value="AdoMet_MTases"/>
    <property type="match status" value="1"/>
</dbReference>